<dbReference type="Gene3D" id="3.30.1360.120">
    <property type="entry name" value="Probable tRNA modification gtpase trme, domain 1"/>
    <property type="match status" value="1"/>
</dbReference>
<protein>
    <submittedName>
        <fullName evidence="1">Sarcosine oxidase subunit gamma</fullName>
    </submittedName>
</protein>
<keyword evidence="2" id="KW-1185">Reference proteome</keyword>
<dbReference type="InterPro" id="IPR027266">
    <property type="entry name" value="TrmE/GcvT-like"/>
</dbReference>
<organism evidence="1 2">
    <name type="scientific">Ferruginivarius sediminum</name>
    <dbReference type="NCBI Taxonomy" id="2661937"/>
    <lineage>
        <taxon>Bacteria</taxon>
        <taxon>Pseudomonadati</taxon>
        <taxon>Pseudomonadota</taxon>
        <taxon>Alphaproteobacteria</taxon>
        <taxon>Rhodospirillales</taxon>
        <taxon>Rhodospirillaceae</taxon>
        <taxon>Ferruginivarius</taxon>
    </lineage>
</organism>
<evidence type="ECO:0000313" key="2">
    <source>
        <dbReference type="Proteomes" id="UP000253941"/>
    </source>
</evidence>
<dbReference type="SUPFAM" id="SSF103025">
    <property type="entry name" value="Folate-binding domain"/>
    <property type="match status" value="1"/>
</dbReference>
<dbReference type="Pfam" id="PF04268">
    <property type="entry name" value="SoxG"/>
    <property type="match status" value="1"/>
</dbReference>
<proteinExistence type="predicted"/>
<reference evidence="1 2" key="1">
    <citation type="submission" date="2018-07" db="EMBL/GenBank/DDBJ databases">
        <title>Venubactetium sediminum gen. nov., sp. nov., isolated from a marine solar saltern.</title>
        <authorList>
            <person name="Wang S."/>
        </authorList>
    </citation>
    <scope>NUCLEOTIDE SEQUENCE [LARGE SCALE GENOMIC DNA]</scope>
    <source>
        <strain evidence="1 2">WD2A32</strain>
    </source>
</reference>
<accession>A0A369T706</accession>
<name>A0A369T706_9PROT</name>
<dbReference type="EMBL" id="QPMH01000033">
    <property type="protein sequence ID" value="RDD60244.1"/>
    <property type="molecule type" value="Genomic_DNA"/>
</dbReference>
<dbReference type="AlphaFoldDB" id="A0A369T706"/>
<dbReference type="Proteomes" id="UP000253941">
    <property type="component" value="Unassembled WGS sequence"/>
</dbReference>
<sequence length="218" mass="23569">MRKGSASVPETTSYRQSPLAPLGLAGQAASGLNGAGIGVAEPDFRVLLDLRVELDKQPGAQDAVEKVLGLRLPETANTATGNAERHALWLGPNEWQIVIHDSRPEAGREWTAKLREALQGIFCAVVDVSNAQAILRVTGPAAREVLERAVPLDMHAGKFQPGEVKQTVFGRHCGVTLHLLDDAPTFDIYCRRSFAEYVHAYLKDCARGACEDFAVLEG</sequence>
<gene>
    <name evidence="1" type="ORF">DRB17_18985</name>
</gene>
<comment type="caution">
    <text evidence="1">The sequence shown here is derived from an EMBL/GenBank/DDBJ whole genome shotgun (WGS) entry which is preliminary data.</text>
</comment>
<dbReference type="Gene3D" id="3.30.70.1520">
    <property type="entry name" value="Heterotetrameric sarcosine oxidase"/>
    <property type="match status" value="1"/>
</dbReference>
<dbReference type="InterPro" id="IPR007375">
    <property type="entry name" value="SoxG"/>
</dbReference>
<evidence type="ECO:0000313" key="1">
    <source>
        <dbReference type="EMBL" id="RDD60244.1"/>
    </source>
</evidence>